<dbReference type="GeneTree" id="ENSGT00940000154776"/>
<feature type="signal peptide" evidence="1">
    <location>
        <begin position="1"/>
        <end position="23"/>
    </location>
</feature>
<dbReference type="Pfam" id="PF15785">
    <property type="entry name" value="SMG1"/>
    <property type="match status" value="1"/>
</dbReference>
<dbReference type="InterPro" id="IPR031559">
    <property type="entry name" value="SMG1"/>
</dbReference>
<evidence type="ECO:0000313" key="3">
    <source>
        <dbReference type="Proteomes" id="UP000694402"/>
    </source>
</evidence>
<evidence type="ECO:0000313" key="2">
    <source>
        <dbReference type="Ensembl" id="ENSOTSP00005117237.1"/>
    </source>
</evidence>
<keyword evidence="3" id="KW-1185">Reference proteome</keyword>
<feature type="chain" id="PRO_5044186146" evidence="1">
    <location>
        <begin position="24"/>
        <end position="346"/>
    </location>
</feature>
<dbReference type="GO" id="GO:0000184">
    <property type="term" value="P:nuclear-transcribed mRNA catabolic process, nonsense-mediated decay"/>
    <property type="evidence" value="ECO:0007669"/>
    <property type="project" value="InterPro"/>
</dbReference>
<evidence type="ECO:0000256" key="1">
    <source>
        <dbReference type="SAM" id="SignalP"/>
    </source>
</evidence>
<dbReference type="GO" id="GO:0004674">
    <property type="term" value="F:protein serine/threonine kinase activity"/>
    <property type="evidence" value="ECO:0007669"/>
    <property type="project" value="InterPro"/>
</dbReference>
<reference evidence="3" key="1">
    <citation type="journal article" date="2018" name="PLoS ONE">
        <title>Chinook salmon (Oncorhynchus tshawytscha) genome and transcriptome.</title>
        <authorList>
            <person name="Christensen K.A."/>
            <person name="Leong J.S."/>
            <person name="Sakhrani D."/>
            <person name="Biagi C.A."/>
            <person name="Minkley D.R."/>
            <person name="Withler R.E."/>
            <person name="Rondeau E.B."/>
            <person name="Koop B.F."/>
            <person name="Devlin R.H."/>
        </authorList>
    </citation>
    <scope>NUCLEOTIDE SEQUENCE [LARGE SCALE GENOMIC DNA]</scope>
</reference>
<dbReference type="AlphaFoldDB" id="A0AAZ3PKE4"/>
<accession>A0AAZ3PKE4</accession>
<organism evidence="2 3">
    <name type="scientific">Oncorhynchus tshawytscha</name>
    <name type="common">Chinook salmon</name>
    <name type="synonym">Salmo tshawytscha</name>
    <dbReference type="NCBI Taxonomy" id="74940"/>
    <lineage>
        <taxon>Eukaryota</taxon>
        <taxon>Metazoa</taxon>
        <taxon>Chordata</taxon>
        <taxon>Craniata</taxon>
        <taxon>Vertebrata</taxon>
        <taxon>Euteleostomi</taxon>
        <taxon>Actinopterygii</taxon>
        <taxon>Neopterygii</taxon>
        <taxon>Teleostei</taxon>
        <taxon>Protacanthopterygii</taxon>
        <taxon>Salmoniformes</taxon>
        <taxon>Salmonidae</taxon>
        <taxon>Salmoninae</taxon>
        <taxon>Oncorhynchus</taxon>
    </lineage>
</organism>
<proteinExistence type="predicted"/>
<name>A0AAZ3PKE4_ONCTS</name>
<reference evidence="2" key="2">
    <citation type="submission" date="2025-08" db="UniProtKB">
        <authorList>
            <consortium name="Ensembl"/>
        </authorList>
    </citation>
    <scope>IDENTIFICATION</scope>
</reference>
<reference evidence="2" key="3">
    <citation type="submission" date="2025-09" db="UniProtKB">
        <authorList>
            <consortium name="Ensembl"/>
        </authorList>
    </citation>
    <scope>IDENTIFICATION</scope>
</reference>
<sequence>MNTFLILSLSICVTLMCLPPCSNHSHPEIEEISLVVRRHMSRPPSSTFHPQDFSDLISFILYGSQHRGGKEPWLERLYHSCQRLEKREGVSSGREGGVCVSGAGGGVCVPRVLLKTEAVLWQWAVWEAAQFTVLSKLRTPLGRAQDTFQTIEGIIRSLAAHSLNTEQELSQWSGGDTGSGHHSNQLRLALLLQFLENLEKLMYNAYEGCANALTAPPKGIRTFFYTNRQTCQDWLTRIRLALMRVGLLSGQPAVTVRHGLDLLTEIQNSSTLGPELEAPLVMLVEALCELHCPEAIQGLAAWSLTNTGKSLAWVSSVALQAEGRFEKAAVEYQEQLCAVTGMDCSI</sequence>
<protein>
    <submittedName>
        <fullName evidence="2">Uncharacterized protein</fullName>
    </submittedName>
</protein>
<dbReference type="Proteomes" id="UP000694402">
    <property type="component" value="Unassembled WGS sequence"/>
</dbReference>
<dbReference type="Ensembl" id="ENSOTST00005162699.1">
    <property type="protein sequence ID" value="ENSOTSP00005117237.1"/>
    <property type="gene ID" value="ENSOTSG00005058718.1"/>
</dbReference>
<keyword evidence="1" id="KW-0732">Signal</keyword>